<evidence type="ECO:0000313" key="2">
    <source>
        <dbReference type="Proteomes" id="UP000004471"/>
    </source>
</evidence>
<feature type="non-terminal residue" evidence="1">
    <location>
        <position position="1"/>
    </location>
</feature>
<comment type="caution">
    <text evidence="1">The sequence shown here is derived from an EMBL/GenBank/DDBJ whole genome shotgun (WGS) entry which is preliminary data.</text>
</comment>
<gene>
    <name evidence="1" type="ORF">PSYJA_41142</name>
</gene>
<protein>
    <submittedName>
        <fullName evidence="1">Amino acid adenylation</fullName>
    </submittedName>
</protein>
<evidence type="ECO:0000313" key="1">
    <source>
        <dbReference type="EMBL" id="EGH35056.1"/>
    </source>
</evidence>
<dbReference type="AlphaFoldDB" id="F3FXW4"/>
<dbReference type="Gene3D" id="3.40.50.980">
    <property type="match status" value="1"/>
</dbReference>
<reference evidence="1 2" key="1">
    <citation type="journal article" date="2011" name="PLoS Pathog.">
        <title>Dynamic evolution of pathogenicity revealed by sequencing and comparative genomics of 19 Pseudomonas syringae isolates.</title>
        <authorList>
            <person name="Baltrus D.A."/>
            <person name="Nishimura M.T."/>
            <person name="Romanchuk A."/>
            <person name="Chang J.H."/>
            <person name="Mukhtar M.S."/>
            <person name="Cherkis K."/>
            <person name="Roach J."/>
            <person name="Grant S.R."/>
            <person name="Jones C.D."/>
            <person name="Dangl J.L."/>
        </authorList>
    </citation>
    <scope>NUCLEOTIDE SEQUENCE [LARGE SCALE GENOMIC DNA]</scope>
    <source>
        <strain evidence="2">M301072PT</strain>
    </source>
</reference>
<dbReference type="EMBL" id="AEAH01003192">
    <property type="protein sequence ID" value="EGH35056.1"/>
    <property type="molecule type" value="Genomic_DNA"/>
</dbReference>
<dbReference type="Proteomes" id="UP000004471">
    <property type="component" value="Unassembled WGS sequence"/>
</dbReference>
<organism evidence="1 2">
    <name type="scientific">Pseudomonas syringae pv. japonica str. M301072</name>
    <dbReference type="NCBI Taxonomy" id="629262"/>
    <lineage>
        <taxon>Bacteria</taxon>
        <taxon>Pseudomonadati</taxon>
        <taxon>Pseudomonadota</taxon>
        <taxon>Gammaproteobacteria</taxon>
        <taxon>Pseudomonadales</taxon>
        <taxon>Pseudomonadaceae</taxon>
        <taxon>Pseudomonas</taxon>
        <taxon>Pseudomonas syringae</taxon>
    </lineage>
</organism>
<name>F3FXW4_PSESX</name>
<accession>F3FXW4</accession>
<sequence length="59" mass="6384">ALNRRTGSHTASVAGFGFDAMAWEVWPALCAGAVLHLPPAEIGNEQLDVLLDWWLAQPL</sequence>
<proteinExistence type="predicted"/>
<feature type="non-terminal residue" evidence="1">
    <location>
        <position position="59"/>
    </location>
</feature>